<dbReference type="STRING" id="224013.ACX27_21520"/>
<feature type="chain" id="PRO_5005802367" evidence="2">
    <location>
        <begin position="27"/>
        <end position="130"/>
    </location>
</feature>
<feature type="compositionally biased region" description="Basic and acidic residues" evidence="1">
    <location>
        <begin position="73"/>
        <end position="115"/>
    </location>
</feature>
<dbReference type="Proteomes" id="UP000062645">
    <property type="component" value="Chromosome"/>
</dbReference>
<accession>A0A0M4TYR5</accession>
<reference evidence="4" key="1">
    <citation type="submission" date="2015-07" db="EMBL/GenBank/DDBJ databases">
        <title>Genome Of Nitrogen-Fixing Cyanobacterium Nostoc piscinale CENA21 From Solimoes/Amazon River Floodplain Sediments And Comparative Genomics To Uncover Biosynthetic Natural Products Potential.</title>
        <authorList>
            <person name="Leao T.F."/>
            <person name="Leao P.N."/>
            <person name="Guimaraes P.I."/>
            <person name="de Melo A.G.C."/>
            <person name="Ramos R.T.J."/>
            <person name="Silva A."/>
            <person name="Fiore M.F."/>
            <person name="Schneider M.P.C."/>
        </authorList>
    </citation>
    <scope>NUCLEOTIDE SEQUENCE [LARGE SCALE GENOMIC DNA]</scope>
    <source>
        <strain evidence="4">CENA21</strain>
    </source>
</reference>
<dbReference type="RefSeq" id="WP_062295416.1">
    <property type="nucleotide sequence ID" value="NZ_CP012036.1"/>
</dbReference>
<keyword evidence="4" id="KW-1185">Reference proteome</keyword>
<dbReference type="PATRIC" id="fig|224013.5.peg.5160"/>
<sequence>MRKQKFVFGFLTAVATFGLVSSPTLAEVNSDQGASQTAAINGNNNTIIQIINQTSRQQNNRGRVLNRRQLPNQRRDFNRNQEYGRRDNDNYRRRNNDNYRRRDNDRHDRGNHYGHDKNIAMTIAGIGSCY</sequence>
<protein>
    <submittedName>
        <fullName evidence="3">Uncharacterized protein</fullName>
    </submittedName>
</protein>
<keyword evidence="2" id="KW-0732">Signal</keyword>
<gene>
    <name evidence="3" type="ORF">ACX27_21520</name>
</gene>
<dbReference type="AlphaFoldDB" id="A0A0M4TYR5"/>
<evidence type="ECO:0000313" key="3">
    <source>
        <dbReference type="EMBL" id="ALF54826.1"/>
    </source>
</evidence>
<dbReference type="OrthoDB" id="9902142at2"/>
<dbReference type="EMBL" id="CP012036">
    <property type="protein sequence ID" value="ALF54826.1"/>
    <property type="molecule type" value="Genomic_DNA"/>
</dbReference>
<reference evidence="3 4" key="2">
    <citation type="journal article" date="2016" name="Genome Announc.">
        <title>Draft Genome Sequence of the N2-Fixing Cyanobacterium Nostoc piscinale CENA21, Isolated from the Brazilian Amazon Floodplain.</title>
        <authorList>
            <person name="Leao T."/>
            <person name="Guimaraes P.I."/>
            <person name="de Melo A.G."/>
            <person name="Ramos R.T."/>
            <person name="Leao P.N."/>
            <person name="Silva A."/>
            <person name="Fiore M.F."/>
            <person name="Schneider M.P."/>
        </authorList>
    </citation>
    <scope>NUCLEOTIDE SEQUENCE [LARGE SCALE GENOMIC DNA]</scope>
    <source>
        <strain evidence="3 4">CENA21</strain>
    </source>
</reference>
<name>A0A0M4TYR5_9NOSO</name>
<evidence type="ECO:0000256" key="2">
    <source>
        <dbReference type="SAM" id="SignalP"/>
    </source>
</evidence>
<evidence type="ECO:0000313" key="4">
    <source>
        <dbReference type="Proteomes" id="UP000062645"/>
    </source>
</evidence>
<organism evidence="3 4">
    <name type="scientific">Nostoc piscinale CENA21</name>
    <dbReference type="NCBI Taxonomy" id="224013"/>
    <lineage>
        <taxon>Bacteria</taxon>
        <taxon>Bacillati</taxon>
        <taxon>Cyanobacteriota</taxon>
        <taxon>Cyanophyceae</taxon>
        <taxon>Nostocales</taxon>
        <taxon>Nostocaceae</taxon>
        <taxon>Nostoc</taxon>
    </lineage>
</organism>
<proteinExistence type="predicted"/>
<feature type="region of interest" description="Disordered" evidence="1">
    <location>
        <begin position="54"/>
        <end position="115"/>
    </location>
</feature>
<dbReference type="KEGG" id="npz:ACX27_21520"/>
<feature type="signal peptide" evidence="2">
    <location>
        <begin position="1"/>
        <end position="26"/>
    </location>
</feature>
<evidence type="ECO:0000256" key="1">
    <source>
        <dbReference type="SAM" id="MobiDB-lite"/>
    </source>
</evidence>